<keyword evidence="5" id="KW-0998">Cell outer membrane</keyword>
<evidence type="ECO:0000259" key="8">
    <source>
        <dbReference type="Pfam" id="PF14322"/>
    </source>
</evidence>
<dbReference type="EMBL" id="FPJE01000003">
    <property type="protein sequence ID" value="SFW24748.1"/>
    <property type="molecule type" value="Genomic_DNA"/>
</dbReference>
<keyword evidence="4" id="KW-0472">Membrane</keyword>
<dbReference type="InterPro" id="IPR012944">
    <property type="entry name" value="SusD_RagB_dom"/>
</dbReference>
<feature type="signal peptide" evidence="6">
    <location>
        <begin position="1"/>
        <end position="22"/>
    </location>
</feature>
<feature type="domain" description="SusD-like N-terminal" evidence="8">
    <location>
        <begin position="24"/>
        <end position="234"/>
    </location>
</feature>
<dbReference type="Pfam" id="PF14322">
    <property type="entry name" value="SusD-like_3"/>
    <property type="match status" value="1"/>
</dbReference>
<feature type="domain" description="RagB/SusD" evidence="7">
    <location>
        <begin position="345"/>
        <end position="471"/>
    </location>
</feature>
<feature type="chain" id="PRO_5012634125" evidence="6">
    <location>
        <begin position="23"/>
        <end position="471"/>
    </location>
</feature>
<evidence type="ECO:0000256" key="1">
    <source>
        <dbReference type="ARBA" id="ARBA00004442"/>
    </source>
</evidence>
<reference evidence="9 10" key="1">
    <citation type="submission" date="2016-11" db="EMBL/GenBank/DDBJ databases">
        <authorList>
            <person name="Jaros S."/>
            <person name="Januszkiewicz K."/>
            <person name="Wedrychowicz H."/>
        </authorList>
    </citation>
    <scope>NUCLEOTIDE SEQUENCE [LARGE SCALE GENOMIC DNA]</scope>
    <source>
        <strain evidence="9 10">CGMCC 1.12145</strain>
    </source>
</reference>
<evidence type="ECO:0000313" key="9">
    <source>
        <dbReference type="EMBL" id="SFW24748.1"/>
    </source>
</evidence>
<evidence type="ECO:0000259" key="7">
    <source>
        <dbReference type="Pfam" id="PF07980"/>
    </source>
</evidence>
<gene>
    <name evidence="9" type="ORF">SAMN02927921_00681</name>
</gene>
<dbReference type="Proteomes" id="UP000182248">
    <property type="component" value="Unassembled WGS sequence"/>
</dbReference>
<dbReference type="RefSeq" id="WP_072315967.1">
    <property type="nucleotide sequence ID" value="NZ_FPJE01000003.1"/>
</dbReference>
<dbReference type="OrthoDB" id="630434at2"/>
<dbReference type="Gene3D" id="1.25.40.900">
    <property type="match status" value="1"/>
</dbReference>
<dbReference type="InterPro" id="IPR011990">
    <property type="entry name" value="TPR-like_helical_dom_sf"/>
</dbReference>
<evidence type="ECO:0000256" key="2">
    <source>
        <dbReference type="ARBA" id="ARBA00006275"/>
    </source>
</evidence>
<keyword evidence="3 6" id="KW-0732">Signal</keyword>
<proteinExistence type="inferred from homology"/>
<dbReference type="CDD" id="cd08977">
    <property type="entry name" value="SusD"/>
    <property type="match status" value="1"/>
</dbReference>
<protein>
    <submittedName>
        <fullName evidence="9">SusD family protein</fullName>
    </submittedName>
</protein>
<evidence type="ECO:0000256" key="3">
    <source>
        <dbReference type="ARBA" id="ARBA00022729"/>
    </source>
</evidence>
<accession>A0A1K1MNJ9</accession>
<dbReference type="Gene3D" id="2.20.20.130">
    <property type="match status" value="1"/>
</dbReference>
<evidence type="ECO:0000256" key="6">
    <source>
        <dbReference type="SAM" id="SignalP"/>
    </source>
</evidence>
<dbReference type="PROSITE" id="PS51257">
    <property type="entry name" value="PROKAR_LIPOPROTEIN"/>
    <property type="match status" value="1"/>
</dbReference>
<organism evidence="9 10">
    <name type="scientific">Sinomicrobium oceani</name>
    <dbReference type="NCBI Taxonomy" id="1150368"/>
    <lineage>
        <taxon>Bacteria</taxon>
        <taxon>Pseudomonadati</taxon>
        <taxon>Bacteroidota</taxon>
        <taxon>Flavobacteriia</taxon>
        <taxon>Flavobacteriales</taxon>
        <taxon>Flavobacteriaceae</taxon>
        <taxon>Sinomicrobium</taxon>
    </lineage>
</organism>
<dbReference type="InterPro" id="IPR033985">
    <property type="entry name" value="SusD-like_N"/>
</dbReference>
<dbReference type="STRING" id="1150368.SAMN02927921_00681"/>
<evidence type="ECO:0000256" key="4">
    <source>
        <dbReference type="ARBA" id="ARBA00023136"/>
    </source>
</evidence>
<comment type="subcellular location">
    <subcellularLocation>
        <location evidence="1">Cell outer membrane</location>
    </subcellularLocation>
</comment>
<name>A0A1K1MNJ9_9FLAO</name>
<dbReference type="Pfam" id="PF07980">
    <property type="entry name" value="SusD_RagB"/>
    <property type="match status" value="1"/>
</dbReference>
<dbReference type="GO" id="GO:0009279">
    <property type="term" value="C:cell outer membrane"/>
    <property type="evidence" value="ECO:0007669"/>
    <property type="project" value="UniProtKB-SubCell"/>
</dbReference>
<evidence type="ECO:0000256" key="5">
    <source>
        <dbReference type="ARBA" id="ARBA00023237"/>
    </source>
</evidence>
<dbReference type="AlphaFoldDB" id="A0A1K1MNJ9"/>
<keyword evidence="10" id="KW-1185">Reference proteome</keyword>
<evidence type="ECO:0000313" key="10">
    <source>
        <dbReference type="Proteomes" id="UP000182248"/>
    </source>
</evidence>
<sequence>MIRNITHTIASLLLLSCMFSCSSDFLDIDPEQNVSSEKAITDVNTLQTAINGVYSKLQSPDYYGRSMYVIPELMADNLALSTRNTGRYLDYDGFVVSEEDTFADGLWNILYEVIVNASKAIDGAEKLEAISPEQQEQIDQLTGEAYAIRALAHFDLVRLFAQPYNFTADASHLGVPVINRSEDNEISPARNTVKEVYDQINSDLSVAMEKIAADRKDGRFTSYAVKALAARAYLYQEDYDNAIVWSTEVIDDGGFSLISNTDYPELWAQEFNTESIFEIVNTIADNAGTNGLGHYFDPDGYADALVTTDLYNSYSGNDVRLEAIRLGAKTGAEEEALFVYKFPKGTSRDDNVRILRLAEQFLIRAEAYAKTGKDAEARADLLKVVNRATPGISEIDESGTELTDRIIEERRKELAFEGHRLFDLNRNKRDVRIIQSENSIEASYPNDRFILPIPLNEINANPDILPQNPGY</sequence>
<dbReference type="SUPFAM" id="SSF48452">
    <property type="entry name" value="TPR-like"/>
    <property type="match status" value="1"/>
</dbReference>
<comment type="similarity">
    <text evidence="2">Belongs to the SusD family.</text>
</comment>
<dbReference type="Gene3D" id="1.25.40.390">
    <property type="match status" value="1"/>
</dbReference>